<protein>
    <submittedName>
        <fullName evidence="2">Uncharacterized protein</fullName>
    </submittedName>
</protein>
<evidence type="ECO:0000313" key="2">
    <source>
        <dbReference type="EMBL" id="GEU55601.1"/>
    </source>
</evidence>
<dbReference type="EMBL" id="BKCJ010003523">
    <property type="protein sequence ID" value="GEU55601.1"/>
    <property type="molecule type" value="Genomic_DNA"/>
</dbReference>
<gene>
    <name evidence="2" type="ORF">Tci_027579</name>
</gene>
<accession>A0A6L2L145</accession>
<sequence length="256" mass="28375">MILATIPSTAPNADLPVIHEDTQLTPTISPTIPTIPSGPYETVIARWRSRVAARSSPPSLPIPDSCWSTLSYPDRWCTYDVDCQEKCWIITYPSTCIEIPVRFLFSSDSSSRHSLSGYDVLDSSDDSSTAAFVGPSRKRCRSPSVPVSLPVHEALSPVRADLSPPPKRIRDSDSVIDLETSSEDGYEPYVPKEVGFEVDVEDSYEPYTEPDINSDIQAVINECIAYADAIRARGMDDRDVVKTTATKEVESRERRD</sequence>
<feature type="region of interest" description="Disordered" evidence="1">
    <location>
        <begin position="235"/>
        <end position="256"/>
    </location>
</feature>
<organism evidence="2">
    <name type="scientific">Tanacetum cinerariifolium</name>
    <name type="common">Dalmatian daisy</name>
    <name type="synonym">Chrysanthemum cinerariifolium</name>
    <dbReference type="NCBI Taxonomy" id="118510"/>
    <lineage>
        <taxon>Eukaryota</taxon>
        <taxon>Viridiplantae</taxon>
        <taxon>Streptophyta</taxon>
        <taxon>Embryophyta</taxon>
        <taxon>Tracheophyta</taxon>
        <taxon>Spermatophyta</taxon>
        <taxon>Magnoliopsida</taxon>
        <taxon>eudicotyledons</taxon>
        <taxon>Gunneridae</taxon>
        <taxon>Pentapetalae</taxon>
        <taxon>asterids</taxon>
        <taxon>campanulids</taxon>
        <taxon>Asterales</taxon>
        <taxon>Asteraceae</taxon>
        <taxon>Asteroideae</taxon>
        <taxon>Anthemideae</taxon>
        <taxon>Anthemidinae</taxon>
        <taxon>Tanacetum</taxon>
    </lineage>
</organism>
<name>A0A6L2L145_TANCI</name>
<reference evidence="2" key="1">
    <citation type="journal article" date="2019" name="Sci. Rep.">
        <title>Draft genome of Tanacetum cinerariifolium, the natural source of mosquito coil.</title>
        <authorList>
            <person name="Yamashiro T."/>
            <person name="Shiraishi A."/>
            <person name="Satake H."/>
            <person name="Nakayama K."/>
        </authorList>
    </citation>
    <scope>NUCLEOTIDE SEQUENCE</scope>
</reference>
<dbReference type="AlphaFoldDB" id="A0A6L2L145"/>
<proteinExistence type="predicted"/>
<evidence type="ECO:0000256" key="1">
    <source>
        <dbReference type="SAM" id="MobiDB-lite"/>
    </source>
</evidence>
<comment type="caution">
    <text evidence="2">The sequence shown here is derived from an EMBL/GenBank/DDBJ whole genome shotgun (WGS) entry which is preliminary data.</text>
</comment>